<evidence type="ECO:0000259" key="12">
    <source>
        <dbReference type="PROSITE" id="PS51371"/>
    </source>
</evidence>
<dbReference type="NCBIfam" id="TIGR03520">
    <property type="entry name" value="GldE"/>
    <property type="match status" value="1"/>
</dbReference>
<dbReference type="PANTHER" id="PTHR22777:SF32">
    <property type="entry name" value="UPF0053 INNER MEMBRANE PROTEIN YFJD"/>
    <property type="match status" value="1"/>
</dbReference>
<dbReference type="SMART" id="SM01091">
    <property type="entry name" value="CorC_HlyC"/>
    <property type="match status" value="1"/>
</dbReference>
<feature type="transmembrane region" description="Helical" evidence="11">
    <location>
        <begin position="116"/>
        <end position="135"/>
    </location>
</feature>
<dbReference type="Gene3D" id="3.30.465.10">
    <property type="match status" value="1"/>
</dbReference>
<comment type="caution">
    <text evidence="14">The sequence shown here is derived from an EMBL/GenBank/DDBJ whole genome shotgun (WGS) entry which is preliminary data.</text>
</comment>
<dbReference type="CDD" id="cd04590">
    <property type="entry name" value="CBS_pair_CorC_HlyC_assoc"/>
    <property type="match status" value="1"/>
</dbReference>
<dbReference type="InterPro" id="IPR036318">
    <property type="entry name" value="FAD-bd_PCMH-like_sf"/>
</dbReference>
<dbReference type="PANTHER" id="PTHR22777">
    <property type="entry name" value="HEMOLYSIN-RELATED"/>
    <property type="match status" value="1"/>
</dbReference>
<feature type="transmembrane region" description="Helical" evidence="11">
    <location>
        <begin position="147"/>
        <end position="165"/>
    </location>
</feature>
<evidence type="ECO:0000259" key="13">
    <source>
        <dbReference type="PROSITE" id="PS51846"/>
    </source>
</evidence>
<evidence type="ECO:0000256" key="2">
    <source>
        <dbReference type="ARBA" id="ARBA00006337"/>
    </source>
</evidence>
<dbReference type="InterPro" id="IPR000644">
    <property type="entry name" value="CBS_dom"/>
</dbReference>
<keyword evidence="7 9" id="KW-0129">CBS domain</keyword>
<dbReference type="SMART" id="SM00116">
    <property type="entry name" value="CBS"/>
    <property type="match status" value="2"/>
</dbReference>
<evidence type="ECO:0000256" key="11">
    <source>
        <dbReference type="SAM" id="Phobius"/>
    </source>
</evidence>
<evidence type="ECO:0000256" key="6">
    <source>
        <dbReference type="ARBA" id="ARBA00022989"/>
    </source>
</evidence>
<accession>A0ABS9KZ78</accession>
<protein>
    <submittedName>
        <fullName evidence="14">Gliding motility-associated protein GldE</fullName>
    </submittedName>
</protein>
<evidence type="ECO:0000256" key="4">
    <source>
        <dbReference type="ARBA" id="ARBA00022692"/>
    </source>
</evidence>
<reference evidence="14" key="1">
    <citation type="submission" date="2022-01" db="EMBL/GenBank/DDBJ databases">
        <authorList>
            <person name="Jo J.-H."/>
            <person name="Im W.-T."/>
        </authorList>
    </citation>
    <scope>NUCLEOTIDE SEQUENCE</scope>
    <source>
        <strain evidence="14">NA20</strain>
    </source>
</reference>
<keyword evidence="4 10" id="KW-0812">Transmembrane</keyword>
<feature type="domain" description="CNNM transmembrane" evidence="13">
    <location>
        <begin position="22"/>
        <end position="212"/>
    </location>
</feature>
<dbReference type="InterPro" id="IPR002550">
    <property type="entry name" value="CNNM"/>
</dbReference>
<dbReference type="Pfam" id="PF01595">
    <property type="entry name" value="CNNM"/>
    <property type="match status" value="1"/>
</dbReference>
<evidence type="ECO:0000256" key="5">
    <source>
        <dbReference type="ARBA" id="ARBA00022737"/>
    </source>
</evidence>
<name>A0ABS9KZ78_9BACT</name>
<gene>
    <name evidence="14" type="primary">gldE</name>
    <name evidence="14" type="ORF">LZZ85_25350</name>
</gene>
<dbReference type="SUPFAM" id="SSF54631">
    <property type="entry name" value="CBS-domain pair"/>
    <property type="match status" value="1"/>
</dbReference>
<dbReference type="InterPro" id="IPR046342">
    <property type="entry name" value="CBS_dom_sf"/>
</dbReference>
<keyword evidence="15" id="KW-1185">Reference proteome</keyword>
<comment type="subcellular location">
    <subcellularLocation>
        <location evidence="1">Cell membrane</location>
        <topology evidence="1">Multi-pass membrane protein</topology>
    </subcellularLocation>
</comment>
<dbReference type="EMBL" id="JAKLTR010000023">
    <property type="protein sequence ID" value="MCG2617652.1"/>
    <property type="molecule type" value="Genomic_DNA"/>
</dbReference>
<evidence type="ECO:0000313" key="14">
    <source>
        <dbReference type="EMBL" id="MCG2617652.1"/>
    </source>
</evidence>
<dbReference type="SUPFAM" id="SSF56176">
    <property type="entry name" value="FAD-binding/transporter-associated domain-like"/>
    <property type="match status" value="1"/>
</dbReference>
<dbReference type="Proteomes" id="UP001165367">
    <property type="component" value="Unassembled WGS sequence"/>
</dbReference>
<evidence type="ECO:0000256" key="1">
    <source>
        <dbReference type="ARBA" id="ARBA00004651"/>
    </source>
</evidence>
<dbReference type="PROSITE" id="PS51371">
    <property type="entry name" value="CBS"/>
    <property type="match status" value="2"/>
</dbReference>
<feature type="transmembrane region" description="Helical" evidence="11">
    <location>
        <begin position="26"/>
        <end position="51"/>
    </location>
</feature>
<evidence type="ECO:0000256" key="7">
    <source>
        <dbReference type="ARBA" id="ARBA00023122"/>
    </source>
</evidence>
<feature type="domain" description="CBS" evidence="12">
    <location>
        <begin position="231"/>
        <end position="290"/>
    </location>
</feature>
<evidence type="ECO:0000256" key="9">
    <source>
        <dbReference type="PROSITE-ProRule" id="PRU00703"/>
    </source>
</evidence>
<sequence length="448" mass="50279">MESHSAIQLLCKFPAHIFLVANTQGITLMVILLVALLLLTFTISGAEVAIFSLNDKDINMLKTKQHPAARRIINFLDEPKEVFASLLIASIFINISIIVLTNFLIGHFISFQHIHFILELLSKVLVITFVLVFFGEVLPKVWATQNNLRFAYGSAIVVEAVHLLLRRISKWAVSFADSIGRKLGANKSEAVNMQELDDAIDIKTDEEASQEEKNIMKGIVKFGSITVKQIMRSRLEVNGISHSATFDDLISKVEELHYSRLPVYKGSMDEVVGIINTKDLVASLQQPASFDWHGLMRQPYFVPESKLISDLLRDFQSRHIHFAVVVDEFGGTSGIVTMEDVMEEVIGEIRDEFDEEESHDKKIDDNNYIFEGKTMIHDVCKVMHLPIDVFDDVRGDSESLGGLVLEMAGEFPAVNDVVTSGDFDFTVLEADNVRVKLIKVTVNNNRKA</sequence>
<keyword evidence="8 10" id="KW-0472">Membrane</keyword>
<keyword evidence="5" id="KW-0677">Repeat</keyword>
<keyword evidence="6 10" id="KW-1133">Transmembrane helix</keyword>
<dbReference type="InterPro" id="IPR016169">
    <property type="entry name" value="FAD-bd_PCMH_sub2"/>
</dbReference>
<evidence type="ECO:0000256" key="10">
    <source>
        <dbReference type="PROSITE-ProRule" id="PRU01193"/>
    </source>
</evidence>
<dbReference type="InterPro" id="IPR005170">
    <property type="entry name" value="Transptr-assoc_dom"/>
</dbReference>
<evidence type="ECO:0000256" key="3">
    <source>
        <dbReference type="ARBA" id="ARBA00022475"/>
    </source>
</evidence>
<dbReference type="RefSeq" id="WP_237876453.1">
    <property type="nucleotide sequence ID" value="NZ_JAKLTR010000023.1"/>
</dbReference>
<dbReference type="PROSITE" id="PS51846">
    <property type="entry name" value="CNNM"/>
    <property type="match status" value="1"/>
</dbReference>
<feature type="domain" description="CBS" evidence="12">
    <location>
        <begin position="295"/>
        <end position="352"/>
    </location>
</feature>
<dbReference type="InterPro" id="IPR044751">
    <property type="entry name" value="Ion_transp-like_CBS"/>
</dbReference>
<evidence type="ECO:0000313" key="15">
    <source>
        <dbReference type="Proteomes" id="UP001165367"/>
    </source>
</evidence>
<organism evidence="14 15">
    <name type="scientific">Terrimonas ginsenosidimutans</name>
    <dbReference type="NCBI Taxonomy" id="2908004"/>
    <lineage>
        <taxon>Bacteria</taxon>
        <taxon>Pseudomonadati</taxon>
        <taxon>Bacteroidota</taxon>
        <taxon>Chitinophagia</taxon>
        <taxon>Chitinophagales</taxon>
        <taxon>Chitinophagaceae</taxon>
        <taxon>Terrimonas</taxon>
    </lineage>
</organism>
<dbReference type="Pfam" id="PF00571">
    <property type="entry name" value="CBS"/>
    <property type="match status" value="2"/>
</dbReference>
<comment type="similarity">
    <text evidence="2">Belongs to the UPF0053 family.</text>
</comment>
<dbReference type="Pfam" id="PF03471">
    <property type="entry name" value="CorC_HlyC"/>
    <property type="match status" value="1"/>
</dbReference>
<feature type="transmembrane region" description="Helical" evidence="11">
    <location>
        <begin position="82"/>
        <end position="104"/>
    </location>
</feature>
<dbReference type="InterPro" id="IPR019862">
    <property type="entry name" value="Motility-assoc_prot_GldE"/>
</dbReference>
<dbReference type="Gene3D" id="3.10.580.10">
    <property type="entry name" value="CBS-domain"/>
    <property type="match status" value="1"/>
</dbReference>
<keyword evidence="3" id="KW-1003">Cell membrane</keyword>
<proteinExistence type="inferred from homology"/>
<evidence type="ECO:0000256" key="8">
    <source>
        <dbReference type="ARBA" id="ARBA00023136"/>
    </source>
</evidence>